<feature type="compositionally biased region" description="Gly residues" evidence="1">
    <location>
        <begin position="52"/>
        <end position="94"/>
    </location>
</feature>
<evidence type="ECO:0008006" key="5">
    <source>
        <dbReference type="Google" id="ProtNLM"/>
    </source>
</evidence>
<name>A0A4P2Q641_SORCE</name>
<accession>A0A4P2Q641</accession>
<gene>
    <name evidence="3" type="ORF">SOCEGT47_050010</name>
</gene>
<dbReference type="EMBL" id="CP012670">
    <property type="protein sequence ID" value="AUX24463.1"/>
    <property type="molecule type" value="Genomic_DNA"/>
</dbReference>
<feature type="chain" id="PRO_5021031833" description="Cytochrome c domain-containing protein" evidence="2">
    <location>
        <begin position="23"/>
        <end position="757"/>
    </location>
</feature>
<reference evidence="3 4" key="1">
    <citation type="submission" date="2015-09" db="EMBL/GenBank/DDBJ databases">
        <title>Sorangium comparison.</title>
        <authorList>
            <person name="Zaburannyi N."/>
            <person name="Bunk B."/>
            <person name="Overmann J."/>
            <person name="Mueller R."/>
        </authorList>
    </citation>
    <scope>NUCLEOTIDE SEQUENCE [LARGE SCALE GENOMIC DNA]</scope>
    <source>
        <strain evidence="3 4">So ceGT47</strain>
    </source>
</reference>
<sequence length="757" mass="81522">MRRISYALALTSAAAIAGSLTAGCMGDLGDGVNPWGGSSDSPDPPGGPPSTGTGGPSTGTGPGAGTGSGSGVGGSTGAGVGPATGVGGGGTGTGGGPPVASAGCDLGYSELPDGKGGLNVEAVCLTDDLGFDRSASLEAFKTTVYPLLRENCAGCHSTETRAQAPIHADADPVLAHAYALTRVNFKKPVDSKLVVRMGIDRHNCFGRDCKDASARMLAAVESWADAVEPSLPETPRPVPASEEVSEAQVKAWIAADKAKVAPADAEFIKYASLHEIHNAGVSAEEMNVARVGLSKALNSTARWAPVIVNPVDINGKGIVYRFDTRDYWGYNKGVEKLHFGGSDDDVFFGRTSVNYLGEPIGNDITTKEKYSYTAEVQEDPSFAKLVWGRVLAGNVEGATDGGVLPPYVDGFKTDYIEASQLVYTLTRPDVYNAIMAIPWYAQMLEDELGVIKDQGMKSYEYMVTYQAITVDSRMYWRARTKSGGYYWKTWDIFSGQLANGVRTIEQAYETGQIRFPFWAHPIPKFIRGTGGGVTPQTYSFVATLAQPYGTEPAGCDGQTNFGGDQFKNCRYYTGTEGLQQSAEEVIWDLPNGLQGYSLWGGFNQRRVDAFVNIVRDPRIIRDASDAQIVSQTDFATPDRRLNTGSSCIGCHADGMNRGDNDLRDWLDAGDARLPKGKHGVDGWVDDPETVAQVKELYPPSSVMRPRMEDDRRVFLAAMAKMKREMILGTDKNLYVEPAIWTIEWAQKFYKYPPTRSN</sequence>
<evidence type="ECO:0000313" key="3">
    <source>
        <dbReference type="EMBL" id="AUX24463.1"/>
    </source>
</evidence>
<evidence type="ECO:0000256" key="1">
    <source>
        <dbReference type="SAM" id="MobiDB-lite"/>
    </source>
</evidence>
<proteinExistence type="predicted"/>
<feature type="signal peptide" evidence="2">
    <location>
        <begin position="1"/>
        <end position="22"/>
    </location>
</feature>
<dbReference type="Proteomes" id="UP000295781">
    <property type="component" value="Chromosome"/>
</dbReference>
<dbReference type="AlphaFoldDB" id="A0A4P2Q641"/>
<evidence type="ECO:0000256" key="2">
    <source>
        <dbReference type="SAM" id="SignalP"/>
    </source>
</evidence>
<dbReference type="PROSITE" id="PS51257">
    <property type="entry name" value="PROKAR_LIPOPROTEIN"/>
    <property type="match status" value="1"/>
</dbReference>
<evidence type="ECO:0000313" key="4">
    <source>
        <dbReference type="Proteomes" id="UP000295781"/>
    </source>
</evidence>
<organism evidence="3 4">
    <name type="scientific">Sorangium cellulosum</name>
    <name type="common">Polyangium cellulosum</name>
    <dbReference type="NCBI Taxonomy" id="56"/>
    <lineage>
        <taxon>Bacteria</taxon>
        <taxon>Pseudomonadati</taxon>
        <taxon>Myxococcota</taxon>
        <taxon>Polyangia</taxon>
        <taxon>Polyangiales</taxon>
        <taxon>Polyangiaceae</taxon>
        <taxon>Sorangium</taxon>
    </lineage>
</organism>
<protein>
    <recommendedName>
        <fullName evidence="5">Cytochrome c domain-containing protein</fullName>
    </recommendedName>
</protein>
<keyword evidence="2" id="KW-0732">Signal</keyword>
<feature type="region of interest" description="Disordered" evidence="1">
    <location>
        <begin position="31"/>
        <end position="94"/>
    </location>
</feature>